<dbReference type="GO" id="GO:0009103">
    <property type="term" value="P:lipopolysaccharide biosynthetic process"/>
    <property type="evidence" value="ECO:0007669"/>
    <property type="project" value="TreeGrafter"/>
</dbReference>
<dbReference type="EMBL" id="FORF01000017">
    <property type="protein sequence ID" value="SFJ39858.1"/>
    <property type="molecule type" value="Genomic_DNA"/>
</dbReference>
<feature type="transmembrane region" description="Helical" evidence="1">
    <location>
        <begin position="146"/>
        <end position="163"/>
    </location>
</feature>
<keyword evidence="1" id="KW-0812">Transmembrane</keyword>
<sequence length="375" mass="42213">MKDETGSMPGDIPSLNGIRAISVIIVLLSHAGFERIVPGGLGVTIFFFLSGFLITTLLLREQAQFGSINIPAFYLRRFYRLIPPLLVTLAIAYSLTYVGILAGNITPEGILVQLFYFANYFEIFFDGSAKIPAGTGVLWSLAVEEHFYIVFPLVMSLGFLIGLSSRSKLFVALALCGIILLWRIFLVYGLNVPASRTYYGSDTRFDSILYGCILAFAAATWGKQDDRNLSRLSWPEWVLLAAGLLLLSATFIIRDPQFRETFRYSLQGIALIPIFHLAVNRPQSWPFRFLDNRFLVRLGIYSYSIYLIHRVFIVALFDNVELLAAHPVLLALASFGLSVLFAAFVDRYVDRYFRRRRARMRRATIAPTTAQTVPG</sequence>
<keyword evidence="3" id="KW-0378">Hydrolase</keyword>
<protein>
    <submittedName>
        <fullName evidence="3">Peptidoglycan/LPS O-acetylase OafA/YrhL, contains acyltransferase and SGNH-hydrolase domains</fullName>
    </submittedName>
</protein>
<dbReference type="STRING" id="1121003.SAMN03080618_02861"/>
<keyword evidence="3" id="KW-0808">Transferase</keyword>
<feature type="transmembrane region" description="Helical" evidence="1">
    <location>
        <begin position="81"/>
        <end position="102"/>
    </location>
</feature>
<feature type="transmembrane region" description="Helical" evidence="1">
    <location>
        <begin position="203"/>
        <end position="222"/>
    </location>
</feature>
<dbReference type="InterPro" id="IPR002656">
    <property type="entry name" value="Acyl_transf_3_dom"/>
</dbReference>
<dbReference type="Proteomes" id="UP000242763">
    <property type="component" value="Unassembled WGS sequence"/>
</dbReference>
<keyword evidence="1" id="KW-0472">Membrane</keyword>
<feature type="transmembrane region" description="Helical" evidence="1">
    <location>
        <begin position="294"/>
        <end position="317"/>
    </location>
</feature>
<accession>A0A1I3R0I8</accession>
<keyword evidence="4" id="KW-1185">Reference proteome</keyword>
<evidence type="ECO:0000259" key="2">
    <source>
        <dbReference type="Pfam" id="PF01757"/>
    </source>
</evidence>
<dbReference type="GO" id="GO:0016787">
    <property type="term" value="F:hydrolase activity"/>
    <property type="evidence" value="ECO:0007669"/>
    <property type="project" value="UniProtKB-KW"/>
</dbReference>
<proteinExistence type="predicted"/>
<dbReference type="GO" id="GO:0016747">
    <property type="term" value="F:acyltransferase activity, transferring groups other than amino-acyl groups"/>
    <property type="evidence" value="ECO:0007669"/>
    <property type="project" value="InterPro"/>
</dbReference>
<dbReference type="InterPro" id="IPR050879">
    <property type="entry name" value="Acyltransferase_3"/>
</dbReference>
<dbReference type="PANTHER" id="PTHR23028">
    <property type="entry name" value="ACETYLTRANSFERASE"/>
    <property type="match status" value="1"/>
</dbReference>
<organism evidence="3 4">
    <name type="scientific">Aquamicrobium aerolatum DSM 21857</name>
    <dbReference type="NCBI Taxonomy" id="1121003"/>
    <lineage>
        <taxon>Bacteria</taxon>
        <taxon>Pseudomonadati</taxon>
        <taxon>Pseudomonadota</taxon>
        <taxon>Alphaproteobacteria</taxon>
        <taxon>Hyphomicrobiales</taxon>
        <taxon>Phyllobacteriaceae</taxon>
        <taxon>Aerobium</taxon>
    </lineage>
</organism>
<feature type="transmembrane region" description="Helical" evidence="1">
    <location>
        <begin position="170"/>
        <end position="191"/>
    </location>
</feature>
<feature type="transmembrane region" description="Helical" evidence="1">
    <location>
        <begin position="329"/>
        <end position="349"/>
    </location>
</feature>
<evidence type="ECO:0000313" key="4">
    <source>
        <dbReference type="Proteomes" id="UP000242763"/>
    </source>
</evidence>
<dbReference type="GO" id="GO:0016020">
    <property type="term" value="C:membrane"/>
    <property type="evidence" value="ECO:0007669"/>
    <property type="project" value="TreeGrafter"/>
</dbReference>
<name>A0A1I3R0I8_9HYPH</name>
<feature type="transmembrane region" description="Helical" evidence="1">
    <location>
        <begin position="39"/>
        <end position="60"/>
    </location>
</feature>
<gene>
    <name evidence="3" type="ORF">SAMN03080618_02861</name>
</gene>
<evidence type="ECO:0000256" key="1">
    <source>
        <dbReference type="SAM" id="Phobius"/>
    </source>
</evidence>
<keyword evidence="1" id="KW-1133">Transmembrane helix</keyword>
<dbReference type="PANTHER" id="PTHR23028:SF53">
    <property type="entry name" value="ACYL_TRANSF_3 DOMAIN-CONTAINING PROTEIN"/>
    <property type="match status" value="1"/>
</dbReference>
<evidence type="ECO:0000313" key="3">
    <source>
        <dbReference type="EMBL" id="SFJ39858.1"/>
    </source>
</evidence>
<feature type="transmembrane region" description="Helical" evidence="1">
    <location>
        <begin position="234"/>
        <end position="253"/>
    </location>
</feature>
<keyword evidence="3" id="KW-0012">Acyltransferase</keyword>
<dbReference type="Pfam" id="PF01757">
    <property type="entry name" value="Acyl_transf_3"/>
    <property type="match status" value="1"/>
</dbReference>
<reference evidence="4" key="1">
    <citation type="submission" date="2016-10" db="EMBL/GenBank/DDBJ databases">
        <authorList>
            <person name="Varghese N."/>
            <person name="Submissions S."/>
        </authorList>
    </citation>
    <scope>NUCLEOTIDE SEQUENCE [LARGE SCALE GENOMIC DNA]</scope>
    <source>
        <strain evidence="4">DSM 21857</strain>
    </source>
</reference>
<dbReference type="AlphaFoldDB" id="A0A1I3R0I8"/>
<feature type="domain" description="Acyltransferase 3" evidence="2">
    <location>
        <begin position="13"/>
        <end position="343"/>
    </location>
</feature>